<dbReference type="EC" id="2.4.99.23" evidence="10"/>
<evidence type="ECO:0000256" key="13">
    <source>
        <dbReference type="ARBA" id="ARBA00049201"/>
    </source>
</evidence>
<keyword evidence="3" id="KW-1003">Cell membrane</keyword>
<comment type="caution">
    <text evidence="14">The sequence shown here is derived from an EMBL/GenBank/DDBJ whole genome shotgun (WGS) entry which is preliminary data.</text>
</comment>
<name>A0A227KDV5_9BURK</name>
<evidence type="ECO:0000256" key="8">
    <source>
        <dbReference type="ARBA" id="ARBA00023136"/>
    </source>
</evidence>
<comment type="pathway">
    <text evidence="2">Bacterial outer membrane biogenesis; LPS core biosynthesis.</text>
</comment>
<evidence type="ECO:0000256" key="10">
    <source>
        <dbReference type="ARBA" id="ARBA00044041"/>
    </source>
</evidence>
<dbReference type="GO" id="GO:0005886">
    <property type="term" value="C:plasma membrane"/>
    <property type="evidence" value="ECO:0007669"/>
    <property type="project" value="UniProtKB-SubCell"/>
</dbReference>
<gene>
    <name evidence="14" type="ORF">ADH67_10710</name>
</gene>
<proteinExistence type="inferred from homology"/>
<evidence type="ECO:0000256" key="9">
    <source>
        <dbReference type="ARBA" id="ARBA00043995"/>
    </source>
</evidence>
<evidence type="ECO:0000256" key="5">
    <source>
        <dbReference type="ARBA" id="ARBA00022676"/>
    </source>
</evidence>
<evidence type="ECO:0000313" key="15">
    <source>
        <dbReference type="Proteomes" id="UP000214610"/>
    </source>
</evidence>
<comment type="subcellular location">
    <subcellularLocation>
        <location evidence="1">Cell inner membrane</location>
        <topology evidence="1">Peripheral membrane protein</topology>
        <orientation evidence="1">Cytoplasmic side</orientation>
    </subcellularLocation>
</comment>
<protein>
    <recommendedName>
        <fullName evidence="11">Lipopolysaccharide heptosyltransferase 1</fullName>
        <ecNumber evidence="10">2.4.99.23</ecNumber>
    </recommendedName>
    <alternativeName>
        <fullName evidence="12">ADP-heptose:lipopolysaccharide heptosyltransferase I</fullName>
    </alternativeName>
</protein>
<evidence type="ECO:0000256" key="6">
    <source>
        <dbReference type="ARBA" id="ARBA00022679"/>
    </source>
</evidence>
<dbReference type="InterPro" id="IPR002201">
    <property type="entry name" value="Glyco_trans_9"/>
</dbReference>
<dbReference type="PANTHER" id="PTHR30160">
    <property type="entry name" value="TETRAACYLDISACCHARIDE 4'-KINASE-RELATED"/>
    <property type="match status" value="1"/>
</dbReference>
<evidence type="ECO:0000256" key="7">
    <source>
        <dbReference type="ARBA" id="ARBA00022985"/>
    </source>
</evidence>
<dbReference type="NCBIfam" id="TIGR02193">
    <property type="entry name" value="heptsyl_trn_I"/>
    <property type="match status" value="1"/>
</dbReference>
<dbReference type="Gene3D" id="3.40.50.2000">
    <property type="entry name" value="Glycogen Phosphorylase B"/>
    <property type="match status" value="2"/>
</dbReference>
<comment type="catalytic activity">
    <reaction evidence="13">
        <text>an alpha-Kdo-(2-&gt;4)-alpha-Kdo-(2-&gt;6)-lipid A + ADP-L-glycero-beta-D-manno-heptose = an L-alpha-D-Hep-(1-&gt;5)-[alpha-Kdo-(2-&gt;4)]-alpha-Kdo-(2-&gt;6)-lipid A + ADP + H(+)</text>
        <dbReference type="Rhea" id="RHEA:74067"/>
        <dbReference type="ChEBI" id="CHEBI:15378"/>
        <dbReference type="ChEBI" id="CHEBI:61506"/>
        <dbReference type="ChEBI" id="CHEBI:176431"/>
        <dbReference type="ChEBI" id="CHEBI:193068"/>
        <dbReference type="ChEBI" id="CHEBI:456216"/>
        <dbReference type="EC" id="2.4.99.23"/>
    </reaction>
</comment>
<dbReference type="RefSeq" id="WP_084081520.1">
    <property type="nucleotide sequence ID" value="NZ_CAPNVM010000002.1"/>
</dbReference>
<evidence type="ECO:0000256" key="4">
    <source>
        <dbReference type="ARBA" id="ARBA00022519"/>
    </source>
</evidence>
<evidence type="ECO:0000256" key="3">
    <source>
        <dbReference type="ARBA" id="ARBA00022475"/>
    </source>
</evidence>
<comment type="similarity">
    <text evidence="9">Belongs to the glycosyltransferase 9 family.</text>
</comment>
<dbReference type="GO" id="GO:0009244">
    <property type="term" value="P:lipopolysaccharide core region biosynthetic process"/>
    <property type="evidence" value="ECO:0007669"/>
    <property type="project" value="InterPro"/>
</dbReference>
<keyword evidence="15" id="KW-1185">Reference proteome</keyword>
<dbReference type="Pfam" id="PF01075">
    <property type="entry name" value="Glyco_transf_9"/>
    <property type="match status" value="1"/>
</dbReference>
<sequence>MNILIVKTSSMGDVVHALPVLADIRKNIRGVRIDWLVEEPFADIVRHTPLVDETIICNVRKWRRSIFSKQTREEIQALKKRLQEKKYDLVIDLQGLIKSAAVGKLAKSPIAGYDRASIKEPVASWMYDKTYPVSKKLSAVERCRQLTAQALDYVLPDTAPVFDFLFSSEKVENKQAIFFVNTSRKTKLWPENYWIELGRLLTDEGWKVFFAWASPEEKERVEKIKNAIGQDAFVLARMKIGELMKFTATCELVVGVDTGMTHLGSAMGLPTVGIFRDYPIELVPLMGEGKKCALGGVDACPEVKEVYDAVKEVLS</sequence>
<dbReference type="EMBL" id="NHMP01000008">
    <property type="protein sequence ID" value="OXE45616.1"/>
    <property type="molecule type" value="Genomic_DNA"/>
</dbReference>
<evidence type="ECO:0000313" key="14">
    <source>
        <dbReference type="EMBL" id="OXE45616.1"/>
    </source>
</evidence>
<dbReference type="GO" id="GO:0005829">
    <property type="term" value="C:cytosol"/>
    <property type="evidence" value="ECO:0007669"/>
    <property type="project" value="TreeGrafter"/>
</dbReference>
<dbReference type="AlphaFoldDB" id="A0A227KDV5"/>
<keyword evidence="6 14" id="KW-0808">Transferase</keyword>
<dbReference type="SUPFAM" id="SSF53756">
    <property type="entry name" value="UDP-Glycosyltransferase/glycogen phosphorylase"/>
    <property type="match status" value="1"/>
</dbReference>
<dbReference type="GO" id="GO:0008713">
    <property type="term" value="F:ADP-heptose-lipopolysaccharide heptosyltransferase activity"/>
    <property type="evidence" value="ECO:0007669"/>
    <property type="project" value="TreeGrafter"/>
</dbReference>
<dbReference type="CDD" id="cd03789">
    <property type="entry name" value="GT9_LPS_heptosyltransferase"/>
    <property type="match status" value="1"/>
</dbReference>
<evidence type="ECO:0000256" key="12">
    <source>
        <dbReference type="ARBA" id="ARBA00044330"/>
    </source>
</evidence>
<reference evidence="15" key="1">
    <citation type="submission" date="2017-05" db="EMBL/GenBank/DDBJ databases">
        <title>Improved OligoMM genomes.</title>
        <authorList>
            <person name="Garzetti D."/>
        </authorList>
    </citation>
    <scope>NUCLEOTIDE SEQUENCE [LARGE SCALE GENOMIC DNA]</scope>
    <source>
        <strain evidence="15">YL45</strain>
    </source>
</reference>
<dbReference type="InterPro" id="IPR051199">
    <property type="entry name" value="LPS_LOS_Heptosyltrfase"/>
</dbReference>
<keyword evidence="4" id="KW-0997">Cell inner membrane</keyword>
<keyword evidence="7" id="KW-0448">Lipopolysaccharide biosynthesis</keyword>
<evidence type="ECO:0000256" key="1">
    <source>
        <dbReference type="ARBA" id="ARBA00004515"/>
    </source>
</evidence>
<evidence type="ECO:0000256" key="11">
    <source>
        <dbReference type="ARBA" id="ARBA00044190"/>
    </source>
</evidence>
<keyword evidence="8" id="KW-0472">Membrane</keyword>
<dbReference type="InterPro" id="IPR011908">
    <property type="entry name" value="LipoPS_heptosylTferase-I"/>
</dbReference>
<accession>A0A227KDV5</accession>
<organism evidence="14 15">
    <name type="scientific">Turicimonas muris</name>
    <dbReference type="NCBI Taxonomy" id="1796652"/>
    <lineage>
        <taxon>Bacteria</taxon>
        <taxon>Pseudomonadati</taxon>
        <taxon>Pseudomonadota</taxon>
        <taxon>Betaproteobacteria</taxon>
        <taxon>Burkholderiales</taxon>
        <taxon>Sutterellaceae</taxon>
        <taxon>Turicimonas</taxon>
    </lineage>
</organism>
<keyword evidence="5" id="KW-0328">Glycosyltransferase</keyword>
<dbReference type="Proteomes" id="UP000214610">
    <property type="component" value="Unassembled WGS sequence"/>
</dbReference>
<evidence type="ECO:0000256" key="2">
    <source>
        <dbReference type="ARBA" id="ARBA00004713"/>
    </source>
</evidence>
<dbReference type="PANTHER" id="PTHR30160:SF19">
    <property type="entry name" value="LIPOPOLYSACCHARIDE HEPTOSYLTRANSFERASE 1"/>
    <property type="match status" value="1"/>
</dbReference>